<protein>
    <submittedName>
        <fullName evidence="1">Uncharacterized protein</fullName>
    </submittedName>
</protein>
<evidence type="ECO:0000313" key="2">
    <source>
        <dbReference type="Proteomes" id="UP000224567"/>
    </source>
</evidence>
<reference evidence="1 2" key="1">
    <citation type="journal article" date="2017" name="Genome Biol.">
        <title>New reference genome sequences of hot pepper reveal the massive evolution of plant disease-resistance genes by retroduplication.</title>
        <authorList>
            <person name="Kim S."/>
            <person name="Park J."/>
            <person name="Yeom S.I."/>
            <person name="Kim Y.M."/>
            <person name="Seo E."/>
            <person name="Kim K.T."/>
            <person name="Kim M.S."/>
            <person name="Lee J.M."/>
            <person name="Cheong K."/>
            <person name="Shin H.S."/>
            <person name="Kim S.B."/>
            <person name="Han K."/>
            <person name="Lee J."/>
            <person name="Park M."/>
            <person name="Lee H.A."/>
            <person name="Lee H.Y."/>
            <person name="Lee Y."/>
            <person name="Oh S."/>
            <person name="Lee J.H."/>
            <person name="Choi E."/>
            <person name="Choi E."/>
            <person name="Lee S.E."/>
            <person name="Jeon J."/>
            <person name="Kim H."/>
            <person name="Choi G."/>
            <person name="Song H."/>
            <person name="Lee J."/>
            <person name="Lee S.C."/>
            <person name="Kwon J.K."/>
            <person name="Lee H.Y."/>
            <person name="Koo N."/>
            <person name="Hong Y."/>
            <person name="Kim R.W."/>
            <person name="Kang W.H."/>
            <person name="Huh J.H."/>
            <person name="Kang B.C."/>
            <person name="Yang T.J."/>
            <person name="Lee Y.H."/>
            <person name="Bennetzen J.L."/>
            <person name="Choi D."/>
        </authorList>
    </citation>
    <scope>NUCLEOTIDE SEQUENCE [LARGE SCALE GENOMIC DNA]</scope>
    <source>
        <strain evidence="2">cv. PBC81</strain>
    </source>
</reference>
<name>A0A2G2WSB3_CAPBA</name>
<comment type="caution">
    <text evidence="1">The sequence shown here is derived from an EMBL/GenBank/DDBJ whole genome shotgun (WGS) entry which is preliminary data.</text>
</comment>
<keyword evidence="2" id="KW-1185">Reference proteome</keyword>
<proteinExistence type="predicted"/>
<accession>A0A2G2WSB3</accession>
<gene>
    <name evidence="1" type="ORF">CQW23_12277</name>
</gene>
<dbReference type="Proteomes" id="UP000224567">
    <property type="component" value="Unassembled WGS sequence"/>
</dbReference>
<sequence>MVQQSESGIWGTSTQSSSDVTNILNGDDMFQQPDFSCNASRVHPGCHTVFTVPRDHNLTHELVPTVLQYLPLGNIHPRMRLVKLKTLRNRDYMQNIRDENLKLSMEKRNSMKVVTLN</sequence>
<evidence type="ECO:0000313" key="1">
    <source>
        <dbReference type="EMBL" id="PHT48069.1"/>
    </source>
</evidence>
<organism evidence="1 2">
    <name type="scientific">Capsicum baccatum</name>
    <name type="common">Peruvian pepper</name>
    <dbReference type="NCBI Taxonomy" id="33114"/>
    <lineage>
        <taxon>Eukaryota</taxon>
        <taxon>Viridiplantae</taxon>
        <taxon>Streptophyta</taxon>
        <taxon>Embryophyta</taxon>
        <taxon>Tracheophyta</taxon>
        <taxon>Spermatophyta</taxon>
        <taxon>Magnoliopsida</taxon>
        <taxon>eudicotyledons</taxon>
        <taxon>Gunneridae</taxon>
        <taxon>Pentapetalae</taxon>
        <taxon>asterids</taxon>
        <taxon>lamiids</taxon>
        <taxon>Solanales</taxon>
        <taxon>Solanaceae</taxon>
        <taxon>Solanoideae</taxon>
        <taxon>Capsiceae</taxon>
        <taxon>Capsicum</taxon>
    </lineage>
</organism>
<reference evidence="2" key="2">
    <citation type="journal article" date="2017" name="J. Anim. Genet.">
        <title>Multiple reference genome sequences of hot pepper reveal the massive evolution of plant disease resistance genes by retroduplication.</title>
        <authorList>
            <person name="Kim S."/>
            <person name="Park J."/>
            <person name="Yeom S.-I."/>
            <person name="Kim Y.-M."/>
            <person name="Seo E."/>
            <person name="Kim K.-T."/>
            <person name="Kim M.-S."/>
            <person name="Lee J.M."/>
            <person name="Cheong K."/>
            <person name="Shin H.-S."/>
            <person name="Kim S.-B."/>
            <person name="Han K."/>
            <person name="Lee J."/>
            <person name="Park M."/>
            <person name="Lee H.-A."/>
            <person name="Lee H.-Y."/>
            <person name="Lee Y."/>
            <person name="Oh S."/>
            <person name="Lee J.H."/>
            <person name="Choi E."/>
            <person name="Choi E."/>
            <person name="Lee S.E."/>
            <person name="Jeon J."/>
            <person name="Kim H."/>
            <person name="Choi G."/>
            <person name="Song H."/>
            <person name="Lee J."/>
            <person name="Lee S.-C."/>
            <person name="Kwon J.-K."/>
            <person name="Lee H.-Y."/>
            <person name="Koo N."/>
            <person name="Hong Y."/>
            <person name="Kim R.W."/>
            <person name="Kang W.-H."/>
            <person name="Huh J.H."/>
            <person name="Kang B.-C."/>
            <person name="Yang T.-J."/>
            <person name="Lee Y.-H."/>
            <person name="Bennetzen J.L."/>
            <person name="Choi D."/>
        </authorList>
    </citation>
    <scope>NUCLEOTIDE SEQUENCE [LARGE SCALE GENOMIC DNA]</scope>
    <source>
        <strain evidence="2">cv. PBC81</strain>
    </source>
</reference>
<dbReference type="EMBL" id="MLFT02000005">
    <property type="protein sequence ID" value="PHT48069.1"/>
    <property type="molecule type" value="Genomic_DNA"/>
</dbReference>
<dbReference type="AlphaFoldDB" id="A0A2G2WSB3"/>